<evidence type="ECO:0000313" key="2">
    <source>
        <dbReference type="Proteomes" id="UP001139522"/>
    </source>
</evidence>
<name>A0ABT5WAC0_9GAMM</name>
<sequence length="130" mass="15362">MNIDKVHVYVNLAIMRKINFYRTDDDKCPIEEFLDSLNSKQVQKVAWVLQLVEELEVVPTTYLKKLVSTDDIWEIRVQVGGNIFRLFGFFDHDNLVILNHGFQKKTQKTPPKEIKIAESRKKNYLQRKPL</sequence>
<reference evidence="1" key="1">
    <citation type="submission" date="2023-01" db="EMBL/GenBank/DDBJ databases">
        <title>Psychroserpens sp. MSW6 and Marinomonas sp. RSW2, isolated from seawater.</title>
        <authorList>
            <person name="Kristyanto S."/>
            <person name="Jung J."/>
            <person name="Kim J.M."/>
            <person name="Jeon C.O."/>
        </authorList>
    </citation>
    <scope>NUCLEOTIDE SEQUENCE</scope>
    <source>
        <strain evidence="1">RSW2</strain>
    </source>
</reference>
<organism evidence="1 2">
    <name type="scientific">Marinomonas maritima</name>
    <dbReference type="NCBI Taxonomy" id="2940935"/>
    <lineage>
        <taxon>Bacteria</taxon>
        <taxon>Pseudomonadati</taxon>
        <taxon>Pseudomonadota</taxon>
        <taxon>Gammaproteobacteria</taxon>
        <taxon>Oceanospirillales</taxon>
        <taxon>Oceanospirillaceae</taxon>
        <taxon>Marinomonas</taxon>
    </lineage>
</organism>
<dbReference type="Pfam" id="PF05973">
    <property type="entry name" value="Gp49"/>
    <property type="match status" value="1"/>
</dbReference>
<comment type="caution">
    <text evidence="1">The sequence shown here is derived from an EMBL/GenBank/DDBJ whole genome shotgun (WGS) entry which is preliminary data.</text>
</comment>
<keyword evidence="2" id="KW-1185">Reference proteome</keyword>
<dbReference type="RefSeq" id="WP_255893948.1">
    <property type="nucleotide sequence ID" value="NZ_JAMZEG020000001.1"/>
</dbReference>
<accession>A0ABT5WAC0</accession>
<dbReference type="EMBL" id="JAMZEG020000001">
    <property type="protein sequence ID" value="MDE8601758.1"/>
    <property type="molecule type" value="Genomic_DNA"/>
</dbReference>
<protein>
    <submittedName>
        <fullName evidence="1">Type II toxin-antitoxin system RelE/ParE family toxin</fullName>
    </submittedName>
</protein>
<proteinExistence type="predicted"/>
<gene>
    <name evidence="1" type="ORF">M3I01_002290</name>
</gene>
<dbReference type="InterPro" id="IPR009241">
    <property type="entry name" value="HigB-like"/>
</dbReference>
<evidence type="ECO:0000313" key="1">
    <source>
        <dbReference type="EMBL" id="MDE8601758.1"/>
    </source>
</evidence>
<dbReference type="Proteomes" id="UP001139522">
    <property type="component" value="Unassembled WGS sequence"/>
</dbReference>